<sequence length="142" mass="15055">MHTWIDMANFTPWSALIGGIMIGLAASILIVGIGKIMGMSGILKSSLVSLPRFSWQLMFVIGMAITTWVYSLLVGFPELEMGQPLWKIIVAGLLVGFGTRLGSGCTSGHGICGISRLSGRSITATVLFLFSGIVTATLFAMV</sequence>
<dbReference type="EMBL" id="WFKQ01000002">
    <property type="protein sequence ID" value="MUG31952.1"/>
    <property type="molecule type" value="Genomic_DNA"/>
</dbReference>
<gene>
    <name evidence="10" type="ORF">GB996_03995</name>
</gene>
<dbReference type="GO" id="GO:0005886">
    <property type="term" value="C:plasma membrane"/>
    <property type="evidence" value="ECO:0007669"/>
    <property type="project" value="UniProtKB-SubCell"/>
</dbReference>
<evidence type="ECO:0000313" key="10">
    <source>
        <dbReference type="EMBL" id="MUG31952.1"/>
    </source>
</evidence>
<organism evidence="10 11">
    <name type="scientific">Psychrobacter sanguinis</name>
    <dbReference type="NCBI Taxonomy" id="861445"/>
    <lineage>
        <taxon>Bacteria</taxon>
        <taxon>Pseudomonadati</taxon>
        <taxon>Pseudomonadota</taxon>
        <taxon>Gammaproteobacteria</taxon>
        <taxon>Moraxellales</taxon>
        <taxon>Moraxellaceae</taxon>
        <taxon>Psychrobacter</taxon>
    </lineage>
</organism>
<evidence type="ECO:0000256" key="2">
    <source>
        <dbReference type="ARBA" id="ARBA00022448"/>
    </source>
</evidence>
<keyword evidence="6 9" id="KW-1133">Transmembrane helix</keyword>
<accession>A0A844LZ49</accession>
<dbReference type="Proteomes" id="UP000442109">
    <property type="component" value="Unassembled WGS sequence"/>
</dbReference>
<feature type="transmembrane region" description="Helical" evidence="9">
    <location>
        <begin position="53"/>
        <end position="73"/>
    </location>
</feature>
<evidence type="ECO:0000256" key="1">
    <source>
        <dbReference type="ARBA" id="ARBA00004429"/>
    </source>
</evidence>
<comment type="similarity">
    <text evidence="8">Belongs to the TsuA/YedE (TC 9.B.102) family.</text>
</comment>
<comment type="subcellular location">
    <subcellularLocation>
        <location evidence="1">Cell inner membrane</location>
        <topology evidence="1">Multi-pass membrane protein</topology>
    </subcellularLocation>
</comment>
<keyword evidence="3" id="KW-1003">Cell membrane</keyword>
<name>A0A844LZ49_9GAMM</name>
<feature type="transmembrane region" description="Helical" evidence="9">
    <location>
        <begin position="85"/>
        <end position="102"/>
    </location>
</feature>
<feature type="transmembrane region" description="Helical" evidence="9">
    <location>
        <begin position="12"/>
        <end position="33"/>
    </location>
</feature>
<reference evidence="10 11" key="1">
    <citation type="journal article" date="2019" name="PLoS ONE">
        <title>Pup mortality in New Zealand sea lions (Phocarctos hookeri) at Enderby Island, Auckland Islands, 2013-18.</title>
        <authorList>
            <person name="Michael S.A."/>
            <person name="Hayman D.T.S."/>
            <person name="Gray R."/>
            <person name="Zhang J."/>
            <person name="Rogers L."/>
            <person name="Roe W.D."/>
        </authorList>
    </citation>
    <scope>NUCLEOTIDE SEQUENCE [LARGE SCALE GENOMIC DNA]</scope>
    <source>
        <strain evidence="10 11">SM868</strain>
    </source>
</reference>
<keyword evidence="11" id="KW-1185">Reference proteome</keyword>
<dbReference type="AlphaFoldDB" id="A0A844LZ49"/>
<proteinExistence type="inferred from homology"/>
<evidence type="ECO:0000256" key="7">
    <source>
        <dbReference type="ARBA" id="ARBA00023136"/>
    </source>
</evidence>
<evidence type="ECO:0000313" key="11">
    <source>
        <dbReference type="Proteomes" id="UP000442109"/>
    </source>
</evidence>
<dbReference type="Pfam" id="PF04143">
    <property type="entry name" value="Sulf_transp"/>
    <property type="match status" value="1"/>
</dbReference>
<dbReference type="InterPro" id="IPR007272">
    <property type="entry name" value="Sulf_transp_TsuA/YedE"/>
</dbReference>
<keyword evidence="7 9" id="KW-0472">Membrane</keyword>
<evidence type="ECO:0000256" key="9">
    <source>
        <dbReference type="SAM" id="Phobius"/>
    </source>
</evidence>
<dbReference type="PANTHER" id="PTHR30574:SF1">
    <property type="entry name" value="SULPHUR TRANSPORT DOMAIN-CONTAINING PROTEIN"/>
    <property type="match status" value="1"/>
</dbReference>
<protein>
    <submittedName>
        <fullName evidence="10">YeeE/YedE family protein</fullName>
    </submittedName>
</protein>
<feature type="transmembrane region" description="Helical" evidence="9">
    <location>
        <begin position="122"/>
        <end position="141"/>
    </location>
</feature>
<evidence type="ECO:0000256" key="6">
    <source>
        <dbReference type="ARBA" id="ARBA00022989"/>
    </source>
</evidence>
<keyword evidence="5 9" id="KW-0812">Transmembrane</keyword>
<dbReference type="RefSeq" id="WP_155586911.1">
    <property type="nucleotide sequence ID" value="NZ_WFKQ01000002.1"/>
</dbReference>
<evidence type="ECO:0000256" key="8">
    <source>
        <dbReference type="ARBA" id="ARBA00035655"/>
    </source>
</evidence>
<keyword evidence="4" id="KW-0997">Cell inner membrane</keyword>
<dbReference type="OrthoDB" id="9814020at2"/>
<evidence type="ECO:0000256" key="4">
    <source>
        <dbReference type="ARBA" id="ARBA00022519"/>
    </source>
</evidence>
<keyword evidence="2" id="KW-0813">Transport</keyword>
<evidence type="ECO:0000256" key="3">
    <source>
        <dbReference type="ARBA" id="ARBA00022475"/>
    </source>
</evidence>
<comment type="caution">
    <text evidence="10">The sequence shown here is derived from an EMBL/GenBank/DDBJ whole genome shotgun (WGS) entry which is preliminary data.</text>
</comment>
<evidence type="ECO:0000256" key="5">
    <source>
        <dbReference type="ARBA" id="ARBA00022692"/>
    </source>
</evidence>
<dbReference type="PANTHER" id="PTHR30574">
    <property type="entry name" value="INNER MEMBRANE PROTEIN YEDE"/>
    <property type="match status" value="1"/>
</dbReference>